<dbReference type="PANTHER" id="PTHR38166:SF1">
    <property type="entry name" value="C2H2-TYPE DOMAIN-CONTAINING PROTEIN"/>
    <property type="match status" value="1"/>
</dbReference>
<feature type="compositionally biased region" description="Low complexity" evidence="1">
    <location>
        <begin position="52"/>
        <end position="63"/>
    </location>
</feature>
<dbReference type="EMBL" id="JAQQWI010000016">
    <property type="protein sequence ID" value="KAK8008100.1"/>
    <property type="molecule type" value="Genomic_DNA"/>
</dbReference>
<feature type="region of interest" description="Disordered" evidence="1">
    <location>
        <begin position="513"/>
        <end position="534"/>
    </location>
</feature>
<evidence type="ECO:0000256" key="1">
    <source>
        <dbReference type="SAM" id="MobiDB-lite"/>
    </source>
</evidence>
<feature type="compositionally biased region" description="Polar residues" evidence="1">
    <location>
        <begin position="192"/>
        <end position="254"/>
    </location>
</feature>
<evidence type="ECO:0000313" key="2">
    <source>
        <dbReference type="EMBL" id="KAK8008100.1"/>
    </source>
</evidence>
<gene>
    <name evidence="2" type="ORF">PG991_010651</name>
</gene>
<feature type="region of interest" description="Disordered" evidence="1">
    <location>
        <begin position="467"/>
        <end position="486"/>
    </location>
</feature>
<feature type="region of interest" description="Disordered" evidence="1">
    <location>
        <begin position="192"/>
        <end position="280"/>
    </location>
</feature>
<proteinExistence type="predicted"/>
<reference evidence="2 3" key="1">
    <citation type="submission" date="2023-01" db="EMBL/GenBank/DDBJ databases">
        <title>Analysis of 21 Apiospora genomes using comparative genomics revels a genus with tremendous synthesis potential of carbohydrate active enzymes and secondary metabolites.</title>
        <authorList>
            <person name="Sorensen T."/>
        </authorList>
    </citation>
    <scope>NUCLEOTIDE SEQUENCE [LARGE SCALE GENOMIC DNA]</scope>
    <source>
        <strain evidence="2 3">CBS 20057</strain>
    </source>
</reference>
<organism evidence="2 3">
    <name type="scientific">Apiospora marii</name>
    <dbReference type="NCBI Taxonomy" id="335849"/>
    <lineage>
        <taxon>Eukaryota</taxon>
        <taxon>Fungi</taxon>
        <taxon>Dikarya</taxon>
        <taxon>Ascomycota</taxon>
        <taxon>Pezizomycotina</taxon>
        <taxon>Sordariomycetes</taxon>
        <taxon>Xylariomycetidae</taxon>
        <taxon>Amphisphaeriales</taxon>
        <taxon>Apiosporaceae</taxon>
        <taxon>Apiospora</taxon>
    </lineage>
</organism>
<feature type="compositionally biased region" description="Polar residues" evidence="1">
    <location>
        <begin position="1"/>
        <end position="11"/>
    </location>
</feature>
<evidence type="ECO:0000313" key="3">
    <source>
        <dbReference type="Proteomes" id="UP001396898"/>
    </source>
</evidence>
<sequence length="567" mass="62762">MDADQGSSSEGSSHEAYHQSHDSNAQHDDPLRLRHADESGSQYDTITQSGPQQQLSQSATFQQVLQDSSEARLSYGQHTGLFAERSYSDSIRANNRLALSGPPTDPLSTPGASKPAYALQQITSRPQIKSYTARTRSTSCEKKSDGSIDSDMLSIPGTDDLRPQAAHINLNASLGAIVNLVVSKLIQQYRSVTNSRSTDPATTLSGTTFIQTHGSGSTNANSSARGKKNIGSTSGSQSTFNKSGQQSSRDSNSGYKRAGDEDNQELRPPPKRATADAPDGQVVKKHFACPFWKHEPHRQRPCFRVMLTKISYVKQHLHRVHYRETYCERCLHVSPDKESHHVHLQQQCEYRPSELLDWISHEQHHALSRKSNKAYTETQKWFVIWDIVMPGKPRPTSPYMEPGLSQDIHEFQEYLLLHGPGTLRREIEAAGVSLESGDTNEENLFQVAANRAFDMLFQHWATGRPEEESSRNALVPAGNGPEVTASERPLFGESLLDSGIEVENPARISAVQHGTSLPVEPEASEVSRTHDSSTLVAPEADVNSDPFGFEWDIKPTGLAWIHRVLKV</sequence>
<accession>A0ABR1RC78</accession>
<comment type="caution">
    <text evidence="2">The sequence shown here is derived from an EMBL/GenBank/DDBJ whole genome shotgun (WGS) entry which is preliminary data.</text>
</comment>
<feature type="compositionally biased region" description="Basic and acidic residues" evidence="1">
    <location>
        <begin position="12"/>
        <end position="38"/>
    </location>
</feature>
<keyword evidence="3" id="KW-1185">Reference proteome</keyword>
<evidence type="ECO:0008006" key="4">
    <source>
        <dbReference type="Google" id="ProtNLM"/>
    </source>
</evidence>
<protein>
    <recommendedName>
        <fullName evidence="4">C2H2-type domain-containing protein</fullName>
    </recommendedName>
</protein>
<feature type="compositionally biased region" description="Polar residues" evidence="1">
    <location>
        <begin position="39"/>
        <end position="51"/>
    </location>
</feature>
<name>A0ABR1RC78_9PEZI</name>
<feature type="region of interest" description="Disordered" evidence="1">
    <location>
        <begin position="131"/>
        <end position="151"/>
    </location>
</feature>
<dbReference type="PANTHER" id="PTHR38166">
    <property type="entry name" value="C2H2-TYPE DOMAIN-CONTAINING PROTEIN-RELATED"/>
    <property type="match status" value="1"/>
</dbReference>
<feature type="region of interest" description="Disordered" evidence="1">
    <location>
        <begin position="1"/>
        <end position="63"/>
    </location>
</feature>
<dbReference type="Proteomes" id="UP001396898">
    <property type="component" value="Unassembled WGS sequence"/>
</dbReference>